<reference evidence="2" key="1">
    <citation type="submission" date="2016-09" db="EMBL/GenBank/DDBJ databases">
        <authorList>
            <person name="Hebert L."/>
            <person name="Moumen B."/>
        </authorList>
    </citation>
    <scope>NUCLEOTIDE SEQUENCE [LARGE SCALE GENOMIC DNA]</scope>
    <source>
        <strain evidence="2">OVI</strain>
    </source>
</reference>
<dbReference type="Proteomes" id="UP000195570">
    <property type="component" value="Unassembled WGS sequence"/>
</dbReference>
<proteinExistence type="predicted"/>
<sequence>MANFNKVSRANAVLQPTAPATKYGNNGKNIRYHDVENLGEPFNNCRQRGYERNHIAPAPPVLGSEVNYFDNSASPMVSSDPGARHWGARNSYDSQWDNTYKSSGARAAATAVFEQIAAEERTSDGTQDMHGEVATENSTEYQSDGCAVVGHSRKILSSTEEYVCRRYSVSSIPRLEAYDYYETRKISPERAPHFSATAAHSDVRMRSPKPSVSSGGKSSDSMLQRRGEASTFPRVVARKLDLHATEECQGSSAHKQLSPMNAFEVANKAERQSQVGPTCPPVLTPCPSHNMRRSVADASTMTEGVSREAVTRAVHGNNLTTLPNGHYDNEYFNVGRGGPRSSANESVVSLSTVSNSTLNQRPDSTAFGGYRNPVGQHNHYVSPKLFHNSATQTMASSARPPLTPRFNETRSPPTAPPYAGWDNSPGGSMDRPALNGRPANDAMRVPRVGAAPQEVWAAKLRQLDNAYLTNGNGWAILHEIRLLLEGRNSR</sequence>
<dbReference type="RefSeq" id="XP_067078277.1">
    <property type="nucleotide sequence ID" value="XM_067222176.1"/>
</dbReference>
<evidence type="ECO:0000313" key="3">
    <source>
        <dbReference type="Proteomes" id="UP000195570"/>
    </source>
</evidence>
<evidence type="ECO:0000313" key="2">
    <source>
        <dbReference type="EMBL" id="SCU66892.1"/>
    </source>
</evidence>
<protein>
    <submittedName>
        <fullName evidence="2">Uncharacterized protein</fullName>
    </submittedName>
</protein>
<dbReference type="GeneID" id="92381683"/>
<feature type="region of interest" description="Disordered" evidence="1">
    <location>
        <begin position="195"/>
        <end position="230"/>
    </location>
</feature>
<evidence type="ECO:0000256" key="1">
    <source>
        <dbReference type="SAM" id="MobiDB-lite"/>
    </source>
</evidence>
<organism evidence="2 3">
    <name type="scientific">Trypanosoma equiperdum</name>
    <dbReference type="NCBI Taxonomy" id="5694"/>
    <lineage>
        <taxon>Eukaryota</taxon>
        <taxon>Discoba</taxon>
        <taxon>Euglenozoa</taxon>
        <taxon>Kinetoplastea</taxon>
        <taxon>Metakinetoplastina</taxon>
        <taxon>Trypanosomatida</taxon>
        <taxon>Trypanosomatidae</taxon>
        <taxon>Trypanosoma</taxon>
    </lineage>
</organism>
<feature type="compositionally biased region" description="Low complexity" evidence="1">
    <location>
        <begin position="208"/>
        <end position="221"/>
    </location>
</feature>
<dbReference type="VEuPathDB" id="TriTrypDB:TEOVI_000774900"/>
<gene>
    <name evidence="2" type="ORF">TEOVI_000774900</name>
</gene>
<name>A0A1G4I4S4_TRYEQ</name>
<accession>A0A1G4I4S4</accession>
<feature type="region of interest" description="Disordered" evidence="1">
    <location>
        <begin position="395"/>
        <end position="441"/>
    </location>
</feature>
<keyword evidence="3" id="KW-1185">Reference proteome</keyword>
<dbReference type="EMBL" id="CZPT02000640">
    <property type="protein sequence ID" value="SCU66892.1"/>
    <property type="molecule type" value="Genomic_DNA"/>
</dbReference>
<feature type="region of interest" description="Disordered" evidence="1">
    <location>
        <begin position="271"/>
        <end position="290"/>
    </location>
</feature>
<dbReference type="AlphaFoldDB" id="A0A1G4I4S4"/>
<comment type="caution">
    <text evidence="2">The sequence shown here is derived from an EMBL/GenBank/DDBJ whole genome shotgun (WGS) entry which is preliminary data.</text>
</comment>